<feature type="compositionally biased region" description="Low complexity" evidence="1">
    <location>
        <begin position="653"/>
        <end position="706"/>
    </location>
</feature>
<comment type="caution">
    <text evidence="3">The sequence shown here is derived from an EMBL/GenBank/DDBJ whole genome shotgun (WGS) entry which is preliminary data.</text>
</comment>
<dbReference type="Pfam" id="PF01935">
    <property type="entry name" value="DUF87"/>
    <property type="match status" value="1"/>
</dbReference>
<keyword evidence="3" id="KW-0238">DNA-binding</keyword>
<dbReference type="CDD" id="cd01127">
    <property type="entry name" value="TrwB_TraG_TraD_VirD4"/>
    <property type="match status" value="1"/>
</dbReference>
<feature type="compositionally biased region" description="Low complexity" evidence="1">
    <location>
        <begin position="416"/>
        <end position="492"/>
    </location>
</feature>
<evidence type="ECO:0000313" key="3">
    <source>
        <dbReference type="EMBL" id="MBO1319536.1"/>
    </source>
</evidence>
<protein>
    <submittedName>
        <fullName evidence="3">Type IV secretion system DNA-binding domain-containing protein</fullName>
    </submittedName>
</protein>
<dbReference type="PANTHER" id="PTHR30121:SF6">
    <property type="entry name" value="SLR6007 PROTEIN"/>
    <property type="match status" value="1"/>
</dbReference>
<dbReference type="AlphaFoldDB" id="A0A8J7U5P7"/>
<dbReference type="GO" id="GO:0003677">
    <property type="term" value="F:DNA binding"/>
    <property type="evidence" value="ECO:0007669"/>
    <property type="project" value="UniProtKB-KW"/>
</dbReference>
<dbReference type="EMBL" id="JAFREP010000013">
    <property type="protein sequence ID" value="MBO1319536.1"/>
    <property type="molecule type" value="Genomic_DNA"/>
</dbReference>
<dbReference type="Gene3D" id="3.40.50.300">
    <property type="entry name" value="P-loop containing nucleotide triphosphate hydrolases"/>
    <property type="match status" value="2"/>
</dbReference>
<feature type="compositionally biased region" description="Polar residues" evidence="1">
    <location>
        <begin position="503"/>
        <end position="531"/>
    </location>
</feature>
<accession>A0A8J7U5P7</accession>
<dbReference type="InterPro" id="IPR002789">
    <property type="entry name" value="HerA_central"/>
</dbReference>
<feature type="compositionally biased region" description="Polar residues" evidence="1">
    <location>
        <begin position="545"/>
        <end position="555"/>
    </location>
</feature>
<sequence>MSQYFRSSSVQNALGKTVAFPEQSPEVVLRKQDRTNHTHIIGSTGTGKSKFLELMMRQDMRNRQAGFCLLDPHGSLYEEVLLYASHKNAHLADRFVCFDPAQEADHIVGFNPIPPNAKQNMDYILDMLISACLKAWGQDNTDKTPRITKWLENIFYTIIVNDLTLVETAPLLSISKRSIPQRQRLLKQVTNDVILDDWDMFHTSTNTQKQMLIEGAANRLRKFLRNEAIRNVIGQKVHTLDLGKIMAEGKILLVNLNGRERISYENTKLLGIMLVNEFFRVAKLRNPHDRHIKPFYLYVDEFANFITRDIARALEECRKFQLFLILAHQHLAQLKEDDEYLFASVLTNCKNKVVFGGLSKYDAQIMTDELSTGFVNLKKIKDQTFSTKVRHVEETRVVRGTSTGTSVAESSSIARGTSQSTGHSRSTTRTEGTTASSSSGGSVTTGSTMSQGTTTTEGTTLGTSSSVGQTEGQSWGESTSTTTGTTTTEGQSLAEGESRSRTEGISTSRSQSHSEGGSRSTSEQRSQSHGRSQQTGTSHSSSSGKTRNATVDGVTSRSRSQGSSFSQNKGSGTSESSSVSQGSSQGSTWNSSQSQGETQSRSDAQGSSHTKTQSRSASQSQSSSTSSQQGRSQSTSTTETESESRSSSESHSESSSQSESESQNWSESTGTSRSTSEGTSTTETMGTSQTSTEGSTRTTSTGESRSTVPFLKPVEYQELSSRTFWSKDELLYMELAAMKNQETGQAFIKIGKQAPVQTQIEFVRPVVFSERTSPRRLAAFQEKLSTANADYYTPVTEVRQEYEQRQTEFFGEPLRFDEKPLLLEKGEDVKTLSDGEGLFNE</sequence>
<gene>
    <name evidence="3" type="ORF">J3U88_13760</name>
</gene>
<evidence type="ECO:0000313" key="4">
    <source>
        <dbReference type="Proteomes" id="UP000664417"/>
    </source>
</evidence>
<dbReference type="InterPro" id="IPR051162">
    <property type="entry name" value="T4SS_component"/>
</dbReference>
<organism evidence="3 4">
    <name type="scientific">Acanthopleuribacter pedis</name>
    <dbReference type="NCBI Taxonomy" id="442870"/>
    <lineage>
        <taxon>Bacteria</taxon>
        <taxon>Pseudomonadati</taxon>
        <taxon>Acidobacteriota</taxon>
        <taxon>Holophagae</taxon>
        <taxon>Acanthopleuribacterales</taxon>
        <taxon>Acanthopleuribacteraceae</taxon>
        <taxon>Acanthopleuribacter</taxon>
    </lineage>
</organism>
<dbReference type="SUPFAM" id="SSF52540">
    <property type="entry name" value="P-loop containing nucleoside triphosphate hydrolases"/>
    <property type="match status" value="1"/>
</dbReference>
<feature type="region of interest" description="Disordered" evidence="1">
    <location>
        <begin position="396"/>
        <end position="706"/>
    </location>
</feature>
<dbReference type="InterPro" id="IPR027417">
    <property type="entry name" value="P-loop_NTPase"/>
</dbReference>
<feature type="compositionally biased region" description="Low complexity" evidence="1">
    <location>
        <begin position="532"/>
        <end position="544"/>
    </location>
</feature>
<evidence type="ECO:0000259" key="2">
    <source>
        <dbReference type="Pfam" id="PF01935"/>
    </source>
</evidence>
<name>A0A8J7U5P7_9BACT</name>
<feature type="compositionally biased region" description="Basic and acidic residues" evidence="1">
    <location>
        <begin position="642"/>
        <end position="652"/>
    </location>
</feature>
<dbReference type="PANTHER" id="PTHR30121">
    <property type="entry name" value="UNCHARACTERIZED PROTEIN YJGR-RELATED"/>
    <property type="match status" value="1"/>
</dbReference>
<evidence type="ECO:0000256" key="1">
    <source>
        <dbReference type="SAM" id="MobiDB-lite"/>
    </source>
</evidence>
<feature type="compositionally biased region" description="Low complexity" evidence="1">
    <location>
        <begin position="610"/>
        <end position="641"/>
    </location>
</feature>
<dbReference type="Proteomes" id="UP000664417">
    <property type="component" value="Unassembled WGS sequence"/>
</dbReference>
<reference evidence="3" key="1">
    <citation type="submission" date="2021-03" db="EMBL/GenBank/DDBJ databases">
        <authorList>
            <person name="Wang G."/>
        </authorList>
    </citation>
    <scope>NUCLEOTIDE SEQUENCE</scope>
    <source>
        <strain evidence="3">KCTC 12899</strain>
    </source>
</reference>
<feature type="compositionally biased region" description="Polar residues" evidence="1">
    <location>
        <begin position="400"/>
        <end position="415"/>
    </location>
</feature>
<proteinExistence type="predicted"/>
<dbReference type="RefSeq" id="WP_207859443.1">
    <property type="nucleotide sequence ID" value="NZ_JAFREP010000013.1"/>
</dbReference>
<feature type="domain" description="Helicase HerA central" evidence="2">
    <location>
        <begin position="27"/>
        <end position="230"/>
    </location>
</feature>
<keyword evidence="4" id="KW-1185">Reference proteome</keyword>
<feature type="compositionally biased region" description="Low complexity" evidence="1">
    <location>
        <begin position="556"/>
        <end position="596"/>
    </location>
</feature>
<feature type="compositionally biased region" description="Polar residues" evidence="1">
    <location>
        <begin position="597"/>
        <end position="609"/>
    </location>
</feature>